<dbReference type="OrthoDB" id="5420368at2759"/>
<protein>
    <submittedName>
        <fullName evidence="1">Uncharacterized protein</fullName>
    </submittedName>
</protein>
<sequence>MDSNSQPNTRKIKWTAETDKNLLLFAMGREISDKEFTVIAGWFDGKLTTHT</sequence>
<name>M2LS88_BAUPA</name>
<keyword evidence="2" id="KW-1185">Reference proteome</keyword>
<gene>
    <name evidence="1" type="ORF">BAUCODRAFT_33058</name>
</gene>
<dbReference type="AlphaFoldDB" id="M2LS88"/>
<evidence type="ECO:0000313" key="2">
    <source>
        <dbReference type="Proteomes" id="UP000011761"/>
    </source>
</evidence>
<dbReference type="EMBL" id="KB445554">
    <property type="protein sequence ID" value="EMC97337.1"/>
    <property type="molecule type" value="Genomic_DNA"/>
</dbReference>
<dbReference type="RefSeq" id="XP_007675241.1">
    <property type="nucleotide sequence ID" value="XM_007677051.1"/>
</dbReference>
<reference evidence="1 2" key="1">
    <citation type="journal article" date="2012" name="PLoS Pathog.">
        <title>Diverse lifestyles and strategies of plant pathogenesis encoded in the genomes of eighteen Dothideomycetes fungi.</title>
        <authorList>
            <person name="Ohm R.A."/>
            <person name="Feau N."/>
            <person name="Henrissat B."/>
            <person name="Schoch C.L."/>
            <person name="Horwitz B.A."/>
            <person name="Barry K.W."/>
            <person name="Condon B.J."/>
            <person name="Copeland A.C."/>
            <person name="Dhillon B."/>
            <person name="Glaser F."/>
            <person name="Hesse C.N."/>
            <person name="Kosti I."/>
            <person name="LaButti K."/>
            <person name="Lindquist E.A."/>
            <person name="Lucas S."/>
            <person name="Salamov A.A."/>
            <person name="Bradshaw R.E."/>
            <person name="Ciuffetti L."/>
            <person name="Hamelin R.C."/>
            <person name="Kema G.H.J."/>
            <person name="Lawrence C."/>
            <person name="Scott J.A."/>
            <person name="Spatafora J.W."/>
            <person name="Turgeon B.G."/>
            <person name="de Wit P.J.G.M."/>
            <person name="Zhong S."/>
            <person name="Goodwin S.B."/>
            <person name="Grigoriev I.V."/>
        </authorList>
    </citation>
    <scope>NUCLEOTIDE SEQUENCE [LARGE SCALE GENOMIC DNA]</scope>
    <source>
        <strain evidence="1 2">UAMH 10762</strain>
    </source>
</reference>
<dbReference type="HOGENOM" id="CLU_3105984_0_0_1"/>
<evidence type="ECO:0000313" key="1">
    <source>
        <dbReference type="EMBL" id="EMC97337.1"/>
    </source>
</evidence>
<organism evidence="1 2">
    <name type="scientific">Baudoinia panamericana (strain UAMH 10762)</name>
    <name type="common">Angels' share fungus</name>
    <name type="synonym">Baudoinia compniacensis (strain UAMH 10762)</name>
    <dbReference type="NCBI Taxonomy" id="717646"/>
    <lineage>
        <taxon>Eukaryota</taxon>
        <taxon>Fungi</taxon>
        <taxon>Dikarya</taxon>
        <taxon>Ascomycota</taxon>
        <taxon>Pezizomycotina</taxon>
        <taxon>Dothideomycetes</taxon>
        <taxon>Dothideomycetidae</taxon>
        <taxon>Mycosphaerellales</taxon>
        <taxon>Teratosphaeriaceae</taxon>
        <taxon>Baudoinia</taxon>
    </lineage>
</organism>
<proteinExistence type="predicted"/>
<dbReference type="KEGG" id="bcom:BAUCODRAFT_33058"/>
<dbReference type="GeneID" id="19111947"/>
<accession>M2LS88</accession>
<dbReference type="Proteomes" id="UP000011761">
    <property type="component" value="Unassembled WGS sequence"/>
</dbReference>